<name>A0A857JBH0_9BURK</name>
<dbReference type="KEGG" id="xyk:GT347_00840"/>
<proteinExistence type="inferred from homology"/>
<comment type="similarity">
    <text evidence="1">Belongs to the UPF0065 (bug) family.</text>
</comment>
<dbReference type="InterPro" id="IPR005064">
    <property type="entry name" value="BUG"/>
</dbReference>
<dbReference type="PANTHER" id="PTHR42928">
    <property type="entry name" value="TRICARBOXYLATE-BINDING PROTEIN"/>
    <property type="match status" value="1"/>
</dbReference>
<evidence type="ECO:0000313" key="2">
    <source>
        <dbReference type="EMBL" id="QHJ01355.1"/>
    </source>
</evidence>
<dbReference type="Gene3D" id="3.40.190.150">
    <property type="entry name" value="Bordetella uptake gene, domain 1"/>
    <property type="match status" value="1"/>
</dbReference>
<evidence type="ECO:0000256" key="1">
    <source>
        <dbReference type="ARBA" id="ARBA00006987"/>
    </source>
</evidence>
<dbReference type="Proteomes" id="UP000464787">
    <property type="component" value="Chromosome"/>
</dbReference>
<dbReference type="AlphaFoldDB" id="A0A857JBH0"/>
<dbReference type="PANTHER" id="PTHR42928:SF5">
    <property type="entry name" value="BLR1237 PROTEIN"/>
    <property type="match status" value="1"/>
</dbReference>
<dbReference type="Pfam" id="PF03401">
    <property type="entry name" value="TctC"/>
    <property type="match status" value="1"/>
</dbReference>
<reference evidence="2 3" key="1">
    <citation type="submission" date="2020-01" db="EMBL/GenBank/DDBJ databases">
        <title>Genome sequencing of strain KACC 21265.</title>
        <authorList>
            <person name="Heo J."/>
            <person name="Kim S.-J."/>
            <person name="Kim J.-S."/>
            <person name="Hong S.-B."/>
            <person name="Kwon S.-W."/>
        </authorList>
    </citation>
    <scope>NUCLEOTIDE SEQUENCE [LARGE SCALE GENOMIC DNA]</scope>
    <source>
        <strain evidence="2 3">KACC 21265</strain>
    </source>
</reference>
<gene>
    <name evidence="2" type="ORF">GT347_00840</name>
</gene>
<dbReference type="InterPro" id="IPR042100">
    <property type="entry name" value="Bug_dom1"/>
</dbReference>
<organism evidence="2 3">
    <name type="scientific">Xylophilus rhododendri</name>
    <dbReference type="NCBI Taxonomy" id="2697032"/>
    <lineage>
        <taxon>Bacteria</taxon>
        <taxon>Pseudomonadati</taxon>
        <taxon>Pseudomonadota</taxon>
        <taxon>Betaproteobacteria</taxon>
        <taxon>Burkholderiales</taxon>
        <taxon>Xylophilus</taxon>
    </lineage>
</organism>
<dbReference type="CDD" id="cd13578">
    <property type="entry name" value="PBP2_Bug27"/>
    <property type="match status" value="1"/>
</dbReference>
<dbReference type="EMBL" id="CP047650">
    <property type="protein sequence ID" value="QHJ01355.1"/>
    <property type="molecule type" value="Genomic_DNA"/>
</dbReference>
<keyword evidence="3" id="KW-1185">Reference proteome</keyword>
<accession>A0A857JBH0</accession>
<protein>
    <submittedName>
        <fullName evidence="2">Tripartite tricarboxylate transporter substrate binding protein</fullName>
    </submittedName>
</protein>
<dbReference type="SUPFAM" id="SSF53850">
    <property type="entry name" value="Periplasmic binding protein-like II"/>
    <property type="match status" value="1"/>
</dbReference>
<sequence>MLALGGSALGQAAWPDRPVKIVVPYAAGGTTDYAARQIAQKLTEQFGQSFYVENKAGGSGTIGTQYVAKAPPDGSILLANDTTYTMLPGQMAKLPWDHAADLLPVTTILQTPVVLVVPVASPFKTLQELLAFARKNPGKLNFGSGGAGSSTHLQAAVFDSEAKVEITHVPYKGAGEAMLGLVANQVDVLITATPTALAQVRGGKARALAVTGAKRLPAMPEVPTFAEAGLPSYTVANWFGLAAPRGTSAQVIEKLQQAVVQALADPALRERLAQQGAQPGGIATEAFAAQIREETRLWTAAARAAGIQPQ</sequence>
<evidence type="ECO:0000313" key="3">
    <source>
        <dbReference type="Proteomes" id="UP000464787"/>
    </source>
</evidence>
<dbReference type="PIRSF" id="PIRSF017082">
    <property type="entry name" value="YflP"/>
    <property type="match status" value="1"/>
</dbReference>
<dbReference type="Gene3D" id="3.40.190.10">
    <property type="entry name" value="Periplasmic binding protein-like II"/>
    <property type="match status" value="1"/>
</dbReference>